<dbReference type="Proteomes" id="UP001207930">
    <property type="component" value="Unassembled WGS sequence"/>
</dbReference>
<evidence type="ECO:0000313" key="1">
    <source>
        <dbReference type="EMBL" id="MCW1886485.1"/>
    </source>
</evidence>
<accession>A0ABT3FSE2</accession>
<evidence type="ECO:0000313" key="2">
    <source>
        <dbReference type="Proteomes" id="UP001207930"/>
    </source>
</evidence>
<comment type="caution">
    <text evidence="1">The sequence shown here is derived from an EMBL/GenBank/DDBJ whole genome shotgun (WGS) entry which is preliminary data.</text>
</comment>
<dbReference type="RefSeq" id="WP_264502441.1">
    <property type="nucleotide sequence ID" value="NZ_JAPDDS010000010.1"/>
</dbReference>
<dbReference type="InterPro" id="IPR046560">
    <property type="entry name" value="DUF6714"/>
</dbReference>
<protein>
    <submittedName>
        <fullName evidence="1">Uncharacterized protein</fullName>
    </submittedName>
</protein>
<reference evidence="1 2" key="1">
    <citation type="submission" date="2022-10" db="EMBL/GenBank/DDBJ databases">
        <title>Luteolibacter flavescens strain MCCC 1K03193, whole genome shotgun sequencing project.</title>
        <authorList>
            <person name="Zhao G."/>
            <person name="Shen L."/>
        </authorList>
    </citation>
    <scope>NUCLEOTIDE SEQUENCE [LARGE SCALE GENOMIC DNA]</scope>
    <source>
        <strain evidence="1 2">MCCC 1K03193</strain>
    </source>
</reference>
<proteinExistence type="predicted"/>
<organism evidence="1 2">
    <name type="scientific">Luteolibacter flavescens</name>
    <dbReference type="NCBI Taxonomy" id="1859460"/>
    <lineage>
        <taxon>Bacteria</taxon>
        <taxon>Pseudomonadati</taxon>
        <taxon>Verrucomicrobiota</taxon>
        <taxon>Verrucomicrobiia</taxon>
        <taxon>Verrucomicrobiales</taxon>
        <taxon>Verrucomicrobiaceae</taxon>
        <taxon>Luteolibacter</taxon>
    </lineage>
</organism>
<dbReference type="Pfam" id="PF20461">
    <property type="entry name" value="DUF6714"/>
    <property type="match status" value="1"/>
</dbReference>
<sequence>MGKKAESICEKIREAFCGVALGNGVGLEEAQGLDGGEDEEACAKLRLEDEIEDWTRISSCRLNACHSSLSFFDAEGMRFHLPAYLIADLKGEYGFHLDFSLTHLSDYNKGQFASLSAHQREAVREYLRFIFEEPDYLYERPYIEGALLGFWSEDRDE</sequence>
<name>A0ABT3FSE2_9BACT</name>
<gene>
    <name evidence="1" type="ORF">OKA04_17235</name>
</gene>
<keyword evidence="2" id="KW-1185">Reference proteome</keyword>
<dbReference type="EMBL" id="JAPDDS010000010">
    <property type="protein sequence ID" value="MCW1886485.1"/>
    <property type="molecule type" value="Genomic_DNA"/>
</dbReference>